<comment type="subcellular location">
    <subcellularLocation>
        <location evidence="2 12">Mitochondrion inner membrane</location>
        <topology evidence="2 12">Multi-pass membrane protein</topology>
    </subcellularLocation>
</comment>
<evidence type="ECO:0000256" key="14">
    <source>
        <dbReference type="SAM" id="Phobius"/>
    </source>
</evidence>
<reference evidence="15" key="1">
    <citation type="submission" date="2020-08" db="EMBL/GenBank/DDBJ databases">
        <title>DNAmark Project.</title>
        <authorList>
            <person name="Leerhoei F."/>
        </authorList>
    </citation>
    <scope>NUCLEOTIDE SEQUENCE</scope>
    <source>
        <strain evidence="15">DM728</strain>
    </source>
</reference>
<dbReference type="EMBL" id="MT862437">
    <property type="protein sequence ID" value="QNV12173.1"/>
    <property type="molecule type" value="Genomic_DNA"/>
</dbReference>
<dbReference type="GO" id="GO:0003954">
    <property type="term" value="F:NADH dehydrogenase activity"/>
    <property type="evidence" value="ECO:0007669"/>
    <property type="project" value="TreeGrafter"/>
</dbReference>
<dbReference type="PROSITE" id="PS00668">
    <property type="entry name" value="COMPLEX1_ND1_2"/>
    <property type="match status" value="1"/>
</dbReference>
<dbReference type="AlphaFoldDB" id="A0A7L7S3U6"/>
<dbReference type="HAMAP" id="MF_01350">
    <property type="entry name" value="NDH1_NuoH"/>
    <property type="match status" value="1"/>
</dbReference>
<keyword evidence="7" id="KW-0999">Mitochondrion inner membrane</keyword>
<keyword evidence="12" id="KW-0520">NAD</keyword>
<keyword evidence="5" id="KW-0813">Transport</keyword>
<gene>
    <name evidence="15" type="primary">ND1</name>
</gene>
<keyword evidence="6 12" id="KW-0812">Transmembrane</keyword>
<dbReference type="EC" id="7.1.1.2" evidence="13"/>
<dbReference type="InterPro" id="IPR001694">
    <property type="entry name" value="NADH_UbQ_OxRdtase_su1/FPO"/>
</dbReference>
<evidence type="ECO:0000313" key="15">
    <source>
        <dbReference type="EMBL" id="QNV12173.1"/>
    </source>
</evidence>
<organism evidence="15">
    <name type="scientific">Ammophila sabulosa</name>
    <dbReference type="NCBI Taxonomy" id="1088610"/>
    <lineage>
        <taxon>Eukaryota</taxon>
        <taxon>Metazoa</taxon>
        <taxon>Ecdysozoa</taxon>
        <taxon>Arthropoda</taxon>
        <taxon>Hexapoda</taxon>
        <taxon>Insecta</taxon>
        <taxon>Pterygota</taxon>
        <taxon>Neoptera</taxon>
        <taxon>Endopterygota</taxon>
        <taxon>Hymenoptera</taxon>
        <taxon>Apocrita</taxon>
        <taxon>Aculeata</taxon>
        <taxon>Apoidea</taxon>
        <taxon>Sphecidae</taxon>
        <taxon>Ammophilinae</taxon>
        <taxon>Ammophila</taxon>
    </lineage>
</organism>
<evidence type="ECO:0000256" key="4">
    <source>
        <dbReference type="ARBA" id="ARBA00021009"/>
    </source>
</evidence>
<feature type="transmembrane region" description="Helical" evidence="14">
    <location>
        <begin position="70"/>
        <end position="91"/>
    </location>
</feature>
<evidence type="ECO:0000256" key="2">
    <source>
        <dbReference type="ARBA" id="ARBA00004448"/>
    </source>
</evidence>
<evidence type="ECO:0000256" key="1">
    <source>
        <dbReference type="ARBA" id="ARBA00003257"/>
    </source>
</evidence>
<name>A0A7L7S3U6_9HYME</name>
<evidence type="ECO:0000256" key="5">
    <source>
        <dbReference type="ARBA" id="ARBA00022448"/>
    </source>
</evidence>
<comment type="catalytic activity">
    <reaction evidence="13">
        <text>a ubiquinone + NADH + 5 H(+)(in) = a ubiquinol + NAD(+) + 4 H(+)(out)</text>
        <dbReference type="Rhea" id="RHEA:29091"/>
        <dbReference type="Rhea" id="RHEA-COMP:9565"/>
        <dbReference type="Rhea" id="RHEA-COMP:9566"/>
        <dbReference type="ChEBI" id="CHEBI:15378"/>
        <dbReference type="ChEBI" id="CHEBI:16389"/>
        <dbReference type="ChEBI" id="CHEBI:17976"/>
        <dbReference type="ChEBI" id="CHEBI:57540"/>
        <dbReference type="ChEBI" id="CHEBI:57945"/>
        <dbReference type="EC" id="7.1.1.2"/>
    </reaction>
</comment>
<dbReference type="PANTHER" id="PTHR11432">
    <property type="entry name" value="NADH DEHYDROGENASE SUBUNIT 1"/>
    <property type="match status" value="1"/>
</dbReference>
<comment type="similarity">
    <text evidence="3 12">Belongs to the complex I subunit 1 family.</text>
</comment>
<keyword evidence="8 14" id="KW-1133">Transmembrane helix</keyword>
<evidence type="ECO:0000256" key="6">
    <source>
        <dbReference type="ARBA" id="ARBA00022692"/>
    </source>
</evidence>
<dbReference type="GO" id="GO:0008137">
    <property type="term" value="F:NADH dehydrogenase (ubiquinone) activity"/>
    <property type="evidence" value="ECO:0007669"/>
    <property type="project" value="UniProtKB-EC"/>
</dbReference>
<feature type="transmembrane region" description="Helical" evidence="14">
    <location>
        <begin position="251"/>
        <end position="273"/>
    </location>
</feature>
<evidence type="ECO:0000256" key="10">
    <source>
        <dbReference type="ARBA" id="ARBA00023128"/>
    </source>
</evidence>
<evidence type="ECO:0000256" key="9">
    <source>
        <dbReference type="ARBA" id="ARBA00023075"/>
    </source>
</evidence>
<evidence type="ECO:0000256" key="7">
    <source>
        <dbReference type="ARBA" id="ARBA00022792"/>
    </source>
</evidence>
<geneLocation type="mitochondrion" evidence="15"/>
<dbReference type="Pfam" id="PF00146">
    <property type="entry name" value="NADHdh"/>
    <property type="match status" value="1"/>
</dbReference>
<dbReference type="PROSITE" id="PS00667">
    <property type="entry name" value="COMPLEX1_ND1_1"/>
    <property type="match status" value="1"/>
</dbReference>
<dbReference type="PANTHER" id="PTHR11432:SF3">
    <property type="entry name" value="NADH-UBIQUINONE OXIDOREDUCTASE CHAIN 1"/>
    <property type="match status" value="1"/>
</dbReference>
<evidence type="ECO:0000256" key="11">
    <source>
        <dbReference type="ARBA" id="ARBA00023136"/>
    </source>
</evidence>
<feature type="transmembrane region" description="Helical" evidence="14">
    <location>
        <begin position="131"/>
        <end position="158"/>
    </location>
</feature>
<keyword evidence="10 13" id="KW-0496">Mitochondrion</keyword>
<keyword evidence="11 14" id="KW-0472">Membrane</keyword>
<dbReference type="InterPro" id="IPR018086">
    <property type="entry name" value="NADH_UbQ_OxRdtase_su1_CS"/>
</dbReference>
<feature type="transmembrane region" description="Helical" evidence="14">
    <location>
        <begin position="97"/>
        <end position="119"/>
    </location>
</feature>
<evidence type="ECO:0000256" key="12">
    <source>
        <dbReference type="RuleBase" id="RU000471"/>
    </source>
</evidence>
<dbReference type="GO" id="GO:0009060">
    <property type="term" value="P:aerobic respiration"/>
    <property type="evidence" value="ECO:0007669"/>
    <property type="project" value="TreeGrafter"/>
</dbReference>
<evidence type="ECO:0000256" key="13">
    <source>
        <dbReference type="RuleBase" id="RU000473"/>
    </source>
</evidence>
<keyword evidence="9 13" id="KW-0830">Ubiquinone</keyword>
<feature type="transmembrane region" description="Helical" evidence="14">
    <location>
        <begin position="6"/>
        <end position="25"/>
    </location>
</feature>
<feature type="transmembrane region" description="Helical" evidence="14">
    <location>
        <begin position="223"/>
        <end position="245"/>
    </location>
</feature>
<comment type="function">
    <text evidence="1">Core subunit of the mitochondrial membrane respiratory chain NADH dehydrogenase (Complex I) that is believed to belong to the minimal assembly required for catalysis. Complex I functions in the transfer of electrons from NADH to the respiratory chain. The immediate electron acceptor for the enzyme is believed to be ubiquinone.</text>
</comment>
<evidence type="ECO:0000256" key="3">
    <source>
        <dbReference type="ARBA" id="ARBA00010535"/>
    </source>
</evidence>
<sequence>MILNLLSFIIMMLMIMVGVAYMTILERKLLGYIQYRKGPNKSGFLGLLQPFSDAMKLIFKEIVYLNKSNIMLFYLSPIILLVIMIILWVVYPFFYGFIFLEYGILYILCCLSVSSYSILMSGWSSNSSYSFLGAIRSVAQIISYEVSLFIFFFNLMLFTKSYSLFDLYNYQNIVCMFLLSHFYLFIMVLISVLAELNRVPFDLIEGESELVSGFNTEYFGMEFALIFLAEYGMIMFMSFMIIMMFLGFNPISFKFMFFFMILNFFIVWIRGVLPRIRFDQLMMLCWKYFLPYSLMFLMFNSLFNMFM</sequence>
<dbReference type="GO" id="GO:0005743">
    <property type="term" value="C:mitochondrial inner membrane"/>
    <property type="evidence" value="ECO:0007669"/>
    <property type="project" value="UniProtKB-SubCell"/>
</dbReference>
<protein>
    <recommendedName>
        <fullName evidence="4 13">NADH-ubiquinone oxidoreductase chain 1</fullName>
        <ecNumber evidence="13">7.1.1.2</ecNumber>
    </recommendedName>
</protein>
<evidence type="ECO:0000256" key="8">
    <source>
        <dbReference type="ARBA" id="ARBA00022989"/>
    </source>
</evidence>
<feature type="transmembrane region" description="Helical" evidence="14">
    <location>
        <begin position="285"/>
        <end position="306"/>
    </location>
</feature>
<accession>A0A7L7S3U6</accession>
<proteinExistence type="inferred from homology"/>
<feature type="transmembrane region" description="Helical" evidence="14">
    <location>
        <begin position="170"/>
        <end position="194"/>
    </location>
</feature>